<keyword evidence="2" id="KW-1185">Reference proteome</keyword>
<sequence>MVSLNLKDVFFESLNYPAFARADFFLIKQRGSGWSPAVYFKALLIQYQDYNHIFLSKLNGEKRGNVNIEKQNFSIQVNVPNQPGDEIAITENLLREQYLAIHTAIRHVQIATDKDVIGEAEVLACVEYGLLFIFKQFKDIVKKVQALPVDSNFELKTYLIAQDGPFINYPAFKKSLLHLLLNGTERKILKEVLKRSKAAAIEIVRLWNEKIFDFQFDKRLTRLTGNDYYRVEFNRKTLSCSWWSDPDIFSVKLHDFFVLQDLANYAARVANLISEDVFQKEDDKQVVRKDSFVNEFVLGVHKLLLNGMDELPIKNLIAKQQKEADFRNWFDTWFSALKWFPDREVLKENGFIDLKLQTSFGRIVVEFKGWWNSDKKNIIQQTTKYLTDFEGEAYIFIINHTRRDITERYRKLITDQGNGYIVGSWQECVFQETPYCYYKSIHKNGFKEKIFYHLIFQYGIK</sequence>
<name>A0A917MWM2_9BACT</name>
<dbReference type="EMBL" id="BMIB01000003">
    <property type="protein sequence ID" value="GGH71304.1"/>
    <property type="molecule type" value="Genomic_DNA"/>
</dbReference>
<dbReference type="RefSeq" id="WP_188953726.1">
    <property type="nucleotide sequence ID" value="NZ_BMIB01000003.1"/>
</dbReference>
<dbReference type="AlphaFoldDB" id="A0A917MWM2"/>
<organism evidence="1 2">
    <name type="scientific">Filimonas zeae</name>
    <dbReference type="NCBI Taxonomy" id="1737353"/>
    <lineage>
        <taxon>Bacteria</taxon>
        <taxon>Pseudomonadati</taxon>
        <taxon>Bacteroidota</taxon>
        <taxon>Chitinophagia</taxon>
        <taxon>Chitinophagales</taxon>
        <taxon>Chitinophagaceae</taxon>
        <taxon>Filimonas</taxon>
    </lineage>
</organism>
<evidence type="ECO:0000313" key="2">
    <source>
        <dbReference type="Proteomes" id="UP000627292"/>
    </source>
</evidence>
<reference evidence="1" key="2">
    <citation type="submission" date="2020-09" db="EMBL/GenBank/DDBJ databases">
        <authorList>
            <person name="Sun Q."/>
            <person name="Zhou Y."/>
        </authorList>
    </citation>
    <scope>NUCLEOTIDE SEQUENCE</scope>
    <source>
        <strain evidence="1">CGMCC 1.15290</strain>
    </source>
</reference>
<accession>A0A917MWM2</accession>
<reference evidence="1" key="1">
    <citation type="journal article" date="2014" name="Int. J. Syst. Evol. Microbiol.">
        <title>Complete genome sequence of Corynebacterium casei LMG S-19264T (=DSM 44701T), isolated from a smear-ripened cheese.</title>
        <authorList>
            <consortium name="US DOE Joint Genome Institute (JGI-PGF)"/>
            <person name="Walter F."/>
            <person name="Albersmeier A."/>
            <person name="Kalinowski J."/>
            <person name="Ruckert C."/>
        </authorList>
    </citation>
    <scope>NUCLEOTIDE SEQUENCE</scope>
    <source>
        <strain evidence="1">CGMCC 1.15290</strain>
    </source>
</reference>
<protein>
    <submittedName>
        <fullName evidence="1">Uncharacterized protein</fullName>
    </submittedName>
</protein>
<gene>
    <name evidence="1" type="ORF">GCM10011379_30510</name>
</gene>
<dbReference type="Proteomes" id="UP000627292">
    <property type="component" value="Unassembled WGS sequence"/>
</dbReference>
<comment type="caution">
    <text evidence="1">The sequence shown here is derived from an EMBL/GenBank/DDBJ whole genome shotgun (WGS) entry which is preliminary data.</text>
</comment>
<proteinExistence type="predicted"/>
<evidence type="ECO:0000313" key="1">
    <source>
        <dbReference type="EMBL" id="GGH71304.1"/>
    </source>
</evidence>